<evidence type="ECO:0000313" key="2">
    <source>
        <dbReference type="Proteomes" id="UP001151760"/>
    </source>
</evidence>
<dbReference type="PANTHER" id="PTHR33067">
    <property type="entry name" value="RNA-DIRECTED DNA POLYMERASE-RELATED"/>
    <property type="match status" value="1"/>
</dbReference>
<reference evidence="1" key="2">
    <citation type="submission" date="2022-01" db="EMBL/GenBank/DDBJ databases">
        <authorList>
            <person name="Yamashiro T."/>
            <person name="Shiraishi A."/>
            <person name="Satake H."/>
            <person name="Nakayama K."/>
        </authorList>
    </citation>
    <scope>NUCLEOTIDE SEQUENCE</scope>
</reference>
<comment type="caution">
    <text evidence="1">The sequence shown here is derived from an EMBL/GenBank/DDBJ whole genome shotgun (WGS) entry which is preliminary data.</text>
</comment>
<sequence>MGPSGSSSPMVKRSSLEETIGRYLEESSKRQDNFEEWMKRFRESTDRNLKRHDSSIKGLEKKVEQLAQAVHSSMTHDLKSVNEVKIVATKRNFRENKTRKDVPRRLEKVLVNTALIDTIRQTPDYTKSLQELVSKKTRIEEVSMVKLNTQCLIVLQNEISAKEKDPGSFILPCIIGNMTVRIDKFIFLVDFVILDIVEDDNVPIKLGRPMLATAHAKIDVFGKKISLEFRGEKVMFNANEGVLPLPVSFIKGYLGDFLELDDLFPINDVEPFGILSNSNSEMGIRLEDFSVNLEDLMDEQAPQFGRIKVTTTTGTTNDIASAHG</sequence>
<keyword evidence="2" id="KW-1185">Reference proteome</keyword>
<proteinExistence type="predicted"/>
<dbReference type="Proteomes" id="UP001151760">
    <property type="component" value="Unassembled WGS sequence"/>
</dbReference>
<evidence type="ECO:0000313" key="1">
    <source>
        <dbReference type="EMBL" id="GJS64944.1"/>
    </source>
</evidence>
<reference evidence="1" key="1">
    <citation type="journal article" date="2022" name="Int. J. Mol. Sci.">
        <title>Draft Genome of Tanacetum Coccineum: Genomic Comparison of Closely Related Tanacetum-Family Plants.</title>
        <authorList>
            <person name="Yamashiro T."/>
            <person name="Shiraishi A."/>
            <person name="Nakayama K."/>
            <person name="Satake H."/>
        </authorList>
    </citation>
    <scope>NUCLEOTIDE SEQUENCE</scope>
</reference>
<dbReference type="InterPro" id="IPR021109">
    <property type="entry name" value="Peptidase_aspartic_dom_sf"/>
</dbReference>
<dbReference type="PANTHER" id="PTHR33067:SF35">
    <property type="entry name" value="ASPARTIC PEPTIDASE DDI1-TYPE DOMAIN-CONTAINING PROTEIN"/>
    <property type="match status" value="1"/>
</dbReference>
<name>A0ABQ4XI23_9ASTR</name>
<organism evidence="1 2">
    <name type="scientific">Tanacetum coccineum</name>
    <dbReference type="NCBI Taxonomy" id="301880"/>
    <lineage>
        <taxon>Eukaryota</taxon>
        <taxon>Viridiplantae</taxon>
        <taxon>Streptophyta</taxon>
        <taxon>Embryophyta</taxon>
        <taxon>Tracheophyta</taxon>
        <taxon>Spermatophyta</taxon>
        <taxon>Magnoliopsida</taxon>
        <taxon>eudicotyledons</taxon>
        <taxon>Gunneridae</taxon>
        <taxon>Pentapetalae</taxon>
        <taxon>asterids</taxon>
        <taxon>campanulids</taxon>
        <taxon>Asterales</taxon>
        <taxon>Asteraceae</taxon>
        <taxon>Asteroideae</taxon>
        <taxon>Anthemideae</taxon>
        <taxon>Anthemidinae</taxon>
        <taxon>Tanacetum</taxon>
    </lineage>
</organism>
<dbReference type="EMBL" id="BQNB010009540">
    <property type="protein sequence ID" value="GJS64944.1"/>
    <property type="molecule type" value="Genomic_DNA"/>
</dbReference>
<accession>A0ABQ4XI23</accession>
<dbReference type="Gene3D" id="2.40.70.10">
    <property type="entry name" value="Acid Proteases"/>
    <property type="match status" value="1"/>
</dbReference>
<gene>
    <name evidence="1" type="ORF">Tco_0679508</name>
</gene>
<protein>
    <submittedName>
        <fullName evidence="1">Uncharacterized protein</fullName>
    </submittedName>
</protein>